<proteinExistence type="inferred from homology"/>
<evidence type="ECO:0000256" key="2">
    <source>
        <dbReference type="ARBA" id="ARBA00003213"/>
    </source>
</evidence>
<evidence type="ECO:0000313" key="14">
    <source>
        <dbReference type="EMBL" id="MBO8438127.1"/>
    </source>
</evidence>
<comment type="caution">
    <text evidence="10">Lacks conserved residue(s) required for the propagation of feature annotation.</text>
</comment>
<feature type="binding site" evidence="10">
    <location>
        <begin position="10"/>
        <end position="17"/>
    </location>
    <ligand>
        <name>ATP</name>
        <dbReference type="ChEBI" id="CHEBI:30616"/>
    </ligand>
</feature>
<comment type="subunit">
    <text evidence="10">Monomer.</text>
</comment>
<dbReference type="PANTHER" id="PTHR11088:SF60">
    <property type="entry name" value="TRNA DIMETHYLALLYLTRANSFERASE"/>
    <property type="match status" value="1"/>
</dbReference>
<keyword evidence="6 10" id="KW-0547">Nucleotide-binding</keyword>
<dbReference type="GO" id="GO:0005524">
    <property type="term" value="F:ATP binding"/>
    <property type="evidence" value="ECO:0007669"/>
    <property type="project" value="UniProtKB-UniRule"/>
</dbReference>
<comment type="similarity">
    <text evidence="3 10 13">Belongs to the IPP transferase family.</text>
</comment>
<evidence type="ECO:0000256" key="13">
    <source>
        <dbReference type="RuleBase" id="RU003785"/>
    </source>
</evidence>
<reference evidence="14" key="1">
    <citation type="submission" date="2020-10" db="EMBL/GenBank/DDBJ databases">
        <authorList>
            <person name="Gilroy R."/>
        </authorList>
    </citation>
    <scope>NUCLEOTIDE SEQUENCE</scope>
    <source>
        <strain evidence="14">G3-4614</strain>
    </source>
</reference>
<evidence type="ECO:0000256" key="5">
    <source>
        <dbReference type="ARBA" id="ARBA00022694"/>
    </source>
</evidence>
<keyword evidence="5 10" id="KW-0819">tRNA processing</keyword>
<feature type="site" description="Interaction with substrate tRNA" evidence="10">
    <location>
        <position position="104"/>
    </location>
</feature>
<dbReference type="HAMAP" id="MF_00185">
    <property type="entry name" value="IPP_trans"/>
    <property type="match status" value="1"/>
</dbReference>
<keyword evidence="4 10" id="KW-0808">Transferase</keyword>
<name>A0A9D9H7L7_9BACT</name>
<dbReference type="InterPro" id="IPR039657">
    <property type="entry name" value="Dimethylallyltransferase"/>
</dbReference>
<organism evidence="14 15">
    <name type="scientific">Candidatus Caccoplasma merdipullorum</name>
    <dbReference type="NCBI Taxonomy" id="2840718"/>
    <lineage>
        <taxon>Bacteria</taxon>
        <taxon>Pseudomonadati</taxon>
        <taxon>Bacteroidota</taxon>
        <taxon>Bacteroidia</taxon>
        <taxon>Bacteroidales</taxon>
        <taxon>Bacteroidaceae</taxon>
        <taxon>Bacteroidaceae incertae sedis</taxon>
        <taxon>Candidatus Caccoplasma</taxon>
    </lineage>
</organism>
<dbReference type="GO" id="GO:0052381">
    <property type="term" value="F:tRNA dimethylallyltransferase activity"/>
    <property type="evidence" value="ECO:0007669"/>
    <property type="project" value="UniProtKB-UniRule"/>
</dbReference>
<feature type="region of interest" description="Interaction with substrate tRNA" evidence="10">
    <location>
        <begin position="35"/>
        <end position="38"/>
    </location>
</feature>
<dbReference type="Pfam" id="PF01715">
    <property type="entry name" value="IPPT"/>
    <property type="match status" value="1"/>
</dbReference>
<comment type="catalytic activity">
    <reaction evidence="9 10 11">
        <text>adenosine(37) in tRNA + dimethylallyl diphosphate = N(6)-dimethylallyladenosine(37) in tRNA + diphosphate</text>
        <dbReference type="Rhea" id="RHEA:26482"/>
        <dbReference type="Rhea" id="RHEA-COMP:10162"/>
        <dbReference type="Rhea" id="RHEA-COMP:10375"/>
        <dbReference type="ChEBI" id="CHEBI:33019"/>
        <dbReference type="ChEBI" id="CHEBI:57623"/>
        <dbReference type="ChEBI" id="CHEBI:74411"/>
        <dbReference type="ChEBI" id="CHEBI:74415"/>
        <dbReference type="EC" id="2.5.1.75"/>
    </reaction>
</comment>
<evidence type="ECO:0000256" key="12">
    <source>
        <dbReference type="RuleBase" id="RU003784"/>
    </source>
</evidence>
<dbReference type="Proteomes" id="UP000823636">
    <property type="component" value="Unassembled WGS sequence"/>
</dbReference>
<dbReference type="InterPro" id="IPR027417">
    <property type="entry name" value="P-loop_NTPase"/>
</dbReference>
<dbReference type="PANTHER" id="PTHR11088">
    <property type="entry name" value="TRNA DIMETHYLALLYLTRANSFERASE"/>
    <property type="match status" value="1"/>
</dbReference>
<dbReference type="AlphaFoldDB" id="A0A9D9H7L7"/>
<evidence type="ECO:0000256" key="1">
    <source>
        <dbReference type="ARBA" id="ARBA00001946"/>
    </source>
</evidence>
<reference evidence="14" key="2">
    <citation type="journal article" date="2021" name="PeerJ">
        <title>Extensive microbial diversity within the chicken gut microbiome revealed by metagenomics and culture.</title>
        <authorList>
            <person name="Gilroy R."/>
            <person name="Ravi A."/>
            <person name="Getino M."/>
            <person name="Pursley I."/>
            <person name="Horton D.L."/>
            <person name="Alikhan N.F."/>
            <person name="Baker D."/>
            <person name="Gharbi K."/>
            <person name="Hall N."/>
            <person name="Watson M."/>
            <person name="Adriaenssens E.M."/>
            <person name="Foster-Nyarko E."/>
            <person name="Jarju S."/>
            <person name="Secka A."/>
            <person name="Antonio M."/>
            <person name="Oren A."/>
            <person name="Chaudhuri R.R."/>
            <person name="La Ragione R."/>
            <person name="Hildebrand F."/>
            <person name="Pallen M.J."/>
        </authorList>
    </citation>
    <scope>NUCLEOTIDE SEQUENCE</scope>
    <source>
        <strain evidence="14">G3-4614</strain>
    </source>
</reference>
<evidence type="ECO:0000256" key="3">
    <source>
        <dbReference type="ARBA" id="ARBA00005842"/>
    </source>
</evidence>
<keyword evidence="7 10" id="KW-0067">ATP-binding</keyword>
<evidence type="ECO:0000256" key="10">
    <source>
        <dbReference type="HAMAP-Rule" id="MF_00185"/>
    </source>
</evidence>
<comment type="cofactor">
    <cofactor evidence="1 10">
        <name>Mg(2+)</name>
        <dbReference type="ChEBI" id="CHEBI:18420"/>
    </cofactor>
</comment>
<dbReference type="EC" id="2.5.1.75" evidence="10"/>
<evidence type="ECO:0000256" key="4">
    <source>
        <dbReference type="ARBA" id="ARBA00022679"/>
    </source>
</evidence>
<feature type="binding site" evidence="10">
    <location>
        <begin position="12"/>
        <end position="17"/>
    </location>
    <ligand>
        <name>substrate</name>
    </ligand>
</feature>
<sequence length="306" mass="34935">MCKESITIIGVTASGKTALAVGVAAALNGEIISADSRQIYRRMDIGTGKDLSEYTSAGKNIPYHLIDICEPGYKYNLYEYRRDFENAYTDIIGRGKTPVICGGSGLYVETVLKGYAMPNVPENKELRSALSDKTLPELEKILSQYKTLHNTTDTDTCKRAIRAIEIAEYYKNCPAEQLEDKPLNTLLVGIKIDRERRRNNITTRLHARLKEGLVDEVKKLLDEGIPPENLIYYGLEYKYITEYIIGKTSYDETVRLLEIAIHQFAKRQMTWFRGMERRGFAIHWIDYEMPLEEKIAEILSLAKTDK</sequence>
<gene>
    <name evidence="10 14" type="primary">miaA</name>
    <name evidence="14" type="ORF">IAC54_04425</name>
</gene>
<accession>A0A9D9H7L7</accession>
<evidence type="ECO:0000256" key="8">
    <source>
        <dbReference type="ARBA" id="ARBA00022842"/>
    </source>
</evidence>
<dbReference type="SUPFAM" id="SSF52540">
    <property type="entry name" value="P-loop containing nucleoside triphosphate hydrolases"/>
    <property type="match status" value="1"/>
</dbReference>
<dbReference type="EMBL" id="JADIMW010000047">
    <property type="protein sequence ID" value="MBO8438127.1"/>
    <property type="molecule type" value="Genomic_DNA"/>
</dbReference>
<evidence type="ECO:0000256" key="7">
    <source>
        <dbReference type="ARBA" id="ARBA00022840"/>
    </source>
</evidence>
<evidence type="ECO:0000256" key="6">
    <source>
        <dbReference type="ARBA" id="ARBA00022741"/>
    </source>
</evidence>
<feature type="site" description="Interaction with substrate tRNA" evidence="10">
    <location>
        <position position="127"/>
    </location>
</feature>
<dbReference type="GO" id="GO:0006400">
    <property type="term" value="P:tRNA modification"/>
    <property type="evidence" value="ECO:0007669"/>
    <property type="project" value="TreeGrafter"/>
</dbReference>
<comment type="caution">
    <text evidence="14">The sequence shown here is derived from an EMBL/GenBank/DDBJ whole genome shotgun (WGS) entry which is preliminary data.</text>
</comment>
<evidence type="ECO:0000256" key="11">
    <source>
        <dbReference type="RuleBase" id="RU003783"/>
    </source>
</evidence>
<comment type="function">
    <text evidence="2 10 12">Catalyzes the transfer of a dimethylallyl group onto the adenine at position 37 in tRNAs that read codons beginning with uridine, leading to the formation of N6-(dimethylallyl)adenosine (i(6)A).</text>
</comment>
<dbReference type="NCBIfam" id="TIGR00174">
    <property type="entry name" value="miaA"/>
    <property type="match status" value="1"/>
</dbReference>
<protein>
    <recommendedName>
        <fullName evidence="10">tRNA dimethylallyltransferase</fullName>
        <ecNumber evidence="10">2.5.1.75</ecNumber>
    </recommendedName>
    <alternativeName>
        <fullName evidence="10">Dimethylallyl diphosphate:tRNA dimethylallyltransferase</fullName>
        <shortName evidence="10">DMAPP:tRNA dimethylallyltransferase</shortName>
        <shortName evidence="10">DMATase</shortName>
    </alternativeName>
    <alternativeName>
        <fullName evidence="10">Isopentenyl-diphosphate:tRNA isopentenyltransferase</fullName>
        <shortName evidence="10">IPP transferase</shortName>
        <shortName evidence="10">IPPT</shortName>
        <shortName evidence="10">IPTase</shortName>
    </alternativeName>
</protein>
<evidence type="ECO:0000313" key="15">
    <source>
        <dbReference type="Proteomes" id="UP000823636"/>
    </source>
</evidence>
<keyword evidence="8 10" id="KW-0460">Magnesium</keyword>
<dbReference type="Gene3D" id="3.40.50.300">
    <property type="entry name" value="P-loop containing nucleotide triphosphate hydrolases"/>
    <property type="match status" value="2"/>
</dbReference>
<evidence type="ECO:0000256" key="9">
    <source>
        <dbReference type="ARBA" id="ARBA00049563"/>
    </source>
</evidence>
<dbReference type="InterPro" id="IPR018022">
    <property type="entry name" value="IPT"/>
</dbReference>